<reference evidence="1 2" key="1">
    <citation type="journal article" date="2019" name="Commun. Biol.">
        <title>The bagworm genome reveals a unique fibroin gene that provides high tensile strength.</title>
        <authorList>
            <person name="Kono N."/>
            <person name="Nakamura H."/>
            <person name="Ohtoshi R."/>
            <person name="Tomita M."/>
            <person name="Numata K."/>
            <person name="Arakawa K."/>
        </authorList>
    </citation>
    <scope>NUCLEOTIDE SEQUENCE [LARGE SCALE GENOMIC DNA]</scope>
</reference>
<keyword evidence="2" id="KW-1185">Reference proteome</keyword>
<accession>A0A4C1Z4W2</accession>
<dbReference type="Proteomes" id="UP000299102">
    <property type="component" value="Unassembled WGS sequence"/>
</dbReference>
<comment type="caution">
    <text evidence="1">The sequence shown here is derived from an EMBL/GenBank/DDBJ whole genome shotgun (WGS) entry which is preliminary data.</text>
</comment>
<evidence type="ECO:0000313" key="1">
    <source>
        <dbReference type="EMBL" id="GBP82898.1"/>
    </source>
</evidence>
<protein>
    <submittedName>
        <fullName evidence="1">Uncharacterized protein</fullName>
    </submittedName>
</protein>
<dbReference type="AlphaFoldDB" id="A0A4C1Z4W2"/>
<evidence type="ECO:0000313" key="2">
    <source>
        <dbReference type="Proteomes" id="UP000299102"/>
    </source>
</evidence>
<gene>
    <name evidence="1" type="ORF">EVAR_66574_1</name>
</gene>
<proteinExistence type="predicted"/>
<dbReference type="EMBL" id="BGZK01001593">
    <property type="protein sequence ID" value="GBP82898.1"/>
    <property type="molecule type" value="Genomic_DNA"/>
</dbReference>
<name>A0A4C1Z4W2_EUMVA</name>
<organism evidence="1 2">
    <name type="scientific">Eumeta variegata</name>
    <name type="common">Bagworm moth</name>
    <name type="synonym">Eumeta japonica</name>
    <dbReference type="NCBI Taxonomy" id="151549"/>
    <lineage>
        <taxon>Eukaryota</taxon>
        <taxon>Metazoa</taxon>
        <taxon>Ecdysozoa</taxon>
        <taxon>Arthropoda</taxon>
        <taxon>Hexapoda</taxon>
        <taxon>Insecta</taxon>
        <taxon>Pterygota</taxon>
        <taxon>Neoptera</taxon>
        <taxon>Endopterygota</taxon>
        <taxon>Lepidoptera</taxon>
        <taxon>Glossata</taxon>
        <taxon>Ditrysia</taxon>
        <taxon>Tineoidea</taxon>
        <taxon>Psychidae</taxon>
        <taxon>Oiketicinae</taxon>
        <taxon>Eumeta</taxon>
    </lineage>
</organism>
<sequence length="80" mass="8790">MHLRIPGVDVVSGKRALHPKLLLGRTGTPVIDPDPIDPNVNPWYKTVCLPTLRCGIPLELPSAYAVLPFFYAKFFSAQCG</sequence>